<comment type="caution">
    <text evidence="2">The sequence shown here is derived from an EMBL/GenBank/DDBJ whole genome shotgun (WGS) entry which is preliminary data.</text>
</comment>
<dbReference type="PANTHER" id="PTHR34606:SF15">
    <property type="entry name" value="BON DOMAIN-CONTAINING PROTEIN"/>
    <property type="match status" value="1"/>
</dbReference>
<dbReference type="PANTHER" id="PTHR34606">
    <property type="entry name" value="BON DOMAIN-CONTAINING PROTEIN"/>
    <property type="match status" value="1"/>
</dbReference>
<name>A0A8G2BHE3_9PROT</name>
<dbReference type="InterPro" id="IPR051686">
    <property type="entry name" value="Lipoprotein_DolP"/>
</dbReference>
<dbReference type="InterPro" id="IPR007055">
    <property type="entry name" value="BON_dom"/>
</dbReference>
<proteinExistence type="predicted"/>
<dbReference type="InterPro" id="IPR014004">
    <property type="entry name" value="Transpt-assoc_nodulatn_dom_bac"/>
</dbReference>
<dbReference type="PROSITE" id="PS50914">
    <property type="entry name" value="BON"/>
    <property type="match status" value="2"/>
</dbReference>
<evidence type="ECO:0000259" key="1">
    <source>
        <dbReference type="PROSITE" id="PS50914"/>
    </source>
</evidence>
<evidence type="ECO:0000313" key="3">
    <source>
        <dbReference type="Proteomes" id="UP000198615"/>
    </source>
</evidence>
<dbReference type="Pfam" id="PF04972">
    <property type="entry name" value="BON"/>
    <property type="match status" value="2"/>
</dbReference>
<sequence length="215" mass="23310">MPQKPVRQRPLFPRPVSRRSPRARLGAALIVLAALAVPLAGCSPVGMAVGAGAAGATAAQTEKGFTRSVDDSRIRLQLNAKFFETNYDLFADVSFTVDQGRVLLTGTVEDPEDRVTATRLAWSADGVVEVINELQVTDQSSLTDFGRDTRIGTELRLKLLADDKIASINYSIEVVNQTVYIMGIARSQAELGRAIGHARNIPYVRGVVDYVTVRP</sequence>
<dbReference type="AlphaFoldDB" id="A0A8G2BHE3"/>
<keyword evidence="3" id="KW-1185">Reference proteome</keyword>
<dbReference type="Proteomes" id="UP000198615">
    <property type="component" value="Unassembled WGS sequence"/>
</dbReference>
<feature type="domain" description="BON" evidence="1">
    <location>
        <begin position="70"/>
        <end position="138"/>
    </location>
</feature>
<accession>A0A8G2BHE3</accession>
<dbReference type="Gene3D" id="3.30.1340.30">
    <property type="match status" value="1"/>
</dbReference>
<gene>
    <name evidence="2" type="ORF">SAMN05660686_02133</name>
</gene>
<organism evidence="2 3">
    <name type="scientific">Thalassobaculum litoreum DSM 18839</name>
    <dbReference type="NCBI Taxonomy" id="1123362"/>
    <lineage>
        <taxon>Bacteria</taxon>
        <taxon>Pseudomonadati</taxon>
        <taxon>Pseudomonadota</taxon>
        <taxon>Alphaproteobacteria</taxon>
        <taxon>Rhodospirillales</taxon>
        <taxon>Thalassobaculaceae</taxon>
        <taxon>Thalassobaculum</taxon>
    </lineage>
</organism>
<reference evidence="2 3" key="1">
    <citation type="submission" date="2016-10" db="EMBL/GenBank/DDBJ databases">
        <authorList>
            <person name="Varghese N."/>
            <person name="Submissions S."/>
        </authorList>
    </citation>
    <scope>NUCLEOTIDE SEQUENCE [LARGE SCALE GENOMIC DNA]</scope>
    <source>
        <strain evidence="2 3">DSM 18839</strain>
    </source>
</reference>
<dbReference type="SMART" id="SM00749">
    <property type="entry name" value="BON"/>
    <property type="match status" value="2"/>
</dbReference>
<dbReference type="EMBL" id="FNBW01000006">
    <property type="protein sequence ID" value="SDF73825.1"/>
    <property type="molecule type" value="Genomic_DNA"/>
</dbReference>
<dbReference type="RefSeq" id="WP_175474179.1">
    <property type="nucleotide sequence ID" value="NZ_FNBW01000006.1"/>
</dbReference>
<feature type="domain" description="BON" evidence="1">
    <location>
        <begin position="147"/>
        <end position="215"/>
    </location>
</feature>
<evidence type="ECO:0000313" key="2">
    <source>
        <dbReference type="EMBL" id="SDF73825.1"/>
    </source>
</evidence>
<protein>
    <submittedName>
        <fullName evidence="2">Osmotically-inducible protein OsmY, contains BON domain</fullName>
    </submittedName>
</protein>